<dbReference type="OrthoDB" id="9812980at2"/>
<dbReference type="RefSeq" id="WP_105959991.1">
    <property type="nucleotide sequence ID" value="NZ_PVNS01000013.1"/>
</dbReference>
<sequence>MHQYKGVILKAAAVIIIIAVLLYINQRFIQVSPEEIRTFVLQAGVWAPAFYVILYIVRPLVLFPASVLSLAGGLIFGPVWGTGLIVAGATGGAVLSFFAARWLGKGAAGKEWKGKGKAVQEQLEKNGFLYVLLIRLIPIFNFDMISYLSGVSKIRARAFAAGTFLGIIPGAFAYSFLGASVVEGNAGLIFAAVAVFIAVSAIPVFFRKKLWQKTTQNEGEEQHDNL</sequence>
<evidence type="ECO:0000256" key="2">
    <source>
        <dbReference type="ARBA" id="ARBA00022475"/>
    </source>
</evidence>
<keyword evidence="2 6" id="KW-1003">Cell membrane</keyword>
<feature type="transmembrane region" description="Helical" evidence="6">
    <location>
        <begin position="127"/>
        <end position="147"/>
    </location>
</feature>
<dbReference type="PANTHER" id="PTHR12677:SF59">
    <property type="entry name" value="GOLGI APPARATUS MEMBRANE PROTEIN TVP38-RELATED"/>
    <property type="match status" value="1"/>
</dbReference>
<evidence type="ECO:0000256" key="1">
    <source>
        <dbReference type="ARBA" id="ARBA00004651"/>
    </source>
</evidence>
<comment type="subcellular location">
    <subcellularLocation>
        <location evidence="1 6">Cell membrane</location>
        <topology evidence="1 6">Multi-pass membrane protein</topology>
    </subcellularLocation>
</comment>
<keyword evidence="3 6" id="KW-0812">Transmembrane</keyword>
<evidence type="ECO:0000259" key="7">
    <source>
        <dbReference type="Pfam" id="PF09335"/>
    </source>
</evidence>
<dbReference type="InterPro" id="IPR015414">
    <property type="entry name" value="TMEM64"/>
</dbReference>
<feature type="transmembrane region" description="Helical" evidence="6">
    <location>
        <begin position="6"/>
        <end position="24"/>
    </location>
</feature>
<dbReference type="EMBL" id="PVNS01000013">
    <property type="protein sequence ID" value="PRO64691.1"/>
    <property type="molecule type" value="Genomic_DNA"/>
</dbReference>
<evidence type="ECO:0000313" key="8">
    <source>
        <dbReference type="EMBL" id="PRO64691.1"/>
    </source>
</evidence>
<evidence type="ECO:0000256" key="6">
    <source>
        <dbReference type="RuleBase" id="RU366058"/>
    </source>
</evidence>
<organism evidence="8 9">
    <name type="scientific">Alkalicoccus urumqiensis</name>
    <name type="common">Bacillus urumqiensis</name>
    <dbReference type="NCBI Taxonomy" id="1548213"/>
    <lineage>
        <taxon>Bacteria</taxon>
        <taxon>Bacillati</taxon>
        <taxon>Bacillota</taxon>
        <taxon>Bacilli</taxon>
        <taxon>Bacillales</taxon>
        <taxon>Bacillaceae</taxon>
        <taxon>Alkalicoccus</taxon>
    </lineage>
</organism>
<accession>A0A2P6MEI8</accession>
<dbReference type="GO" id="GO:0005886">
    <property type="term" value="C:plasma membrane"/>
    <property type="evidence" value="ECO:0007669"/>
    <property type="project" value="UniProtKB-SubCell"/>
</dbReference>
<dbReference type="InterPro" id="IPR032816">
    <property type="entry name" value="VTT_dom"/>
</dbReference>
<dbReference type="Proteomes" id="UP000243650">
    <property type="component" value="Unassembled WGS sequence"/>
</dbReference>
<keyword evidence="4 6" id="KW-1133">Transmembrane helix</keyword>
<evidence type="ECO:0000313" key="9">
    <source>
        <dbReference type="Proteomes" id="UP000243650"/>
    </source>
</evidence>
<keyword evidence="9" id="KW-1185">Reference proteome</keyword>
<evidence type="ECO:0000256" key="5">
    <source>
        <dbReference type="ARBA" id="ARBA00023136"/>
    </source>
</evidence>
<name>A0A2P6MEI8_ALKUR</name>
<comment type="caution">
    <text evidence="8">The sequence shown here is derived from an EMBL/GenBank/DDBJ whole genome shotgun (WGS) entry which is preliminary data.</text>
</comment>
<dbReference type="PANTHER" id="PTHR12677">
    <property type="entry name" value="GOLGI APPARATUS MEMBRANE PROTEIN TVP38-RELATED"/>
    <property type="match status" value="1"/>
</dbReference>
<feature type="transmembrane region" description="Helical" evidence="6">
    <location>
        <begin position="36"/>
        <end position="54"/>
    </location>
</feature>
<comment type="similarity">
    <text evidence="6">Belongs to the TVP38/TMEM64 family.</text>
</comment>
<feature type="transmembrane region" description="Helical" evidence="6">
    <location>
        <begin position="159"/>
        <end position="182"/>
    </location>
</feature>
<dbReference type="AlphaFoldDB" id="A0A2P6MEI8"/>
<keyword evidence="5 6" id="KW-0472">Membrane</keyword>
<gene>
    <name evidence="8" type="ORF">C6I21_13370</name>
</gene>
<feature type="transmembrane region" description="Helical" evidence="6">
    <location>
        <begin position="188"/>
        <end position="206"/>
    </location>
</feature>
<evidence type="ECO:0000256" key="3">
    <source>
        <dbReference type="ARBA" id="ARBA00022692"/>
    </source>
</evidence>
<protein>
    <recommendedName>
        <fullName evidence="6">TVP38/TMEM64 family membrane protein</fullName>
    </recommendedName>
</protein>
<evidence type="ECO:0000256" key="4">
    <source>
        <dbReference type="ARBA" id="ARBA00022989"/>
    </source>
</evidence>
<proteinExistence type="inferred from homology"/>
<dbReference type="Pfam" id="PF09335">
    <property type="entry name" value="VTT_dom"/>
    <property type="match status" value="1"/>
</dbReference>
<feature type="domain" description="VTT" evidence="7">
    <location>
        <begin position="63"/>
        <end position="179"/>
    </location>
</feature>
<reference evidence="8 9" key="1">
    <citation type="submission" date="2018-03" db="EMBL/GenBank/DDBJ databases">
        <title>Bacillus urumqiensis sp. nov., a moderately haloalkaliphilic bacterium isolated from a salt lake.</title>
        <authorList>
            <person name="Zhao B."/>
            <person name="Liao Z."/>
        </authorList>
    </citation>
    <scope>NUCLEOTIDE SEQUENCE [LARGE SCALE GENOMIC DNA]</scope>
    <source>
        <strain evidence="8 9">BZ-SZ-XJ18</strain>
    </source>
</reference>